<accession>A0A4Y2TIK4</accession>
<gene>
    <name evidence="2" type="ORF">AVEN_151070_1</name>
    <name evidence="1" type="ORF">AVEN_253079_1</name>
</gene>
<proteinExistence type="predicted"/>
<protein>
    <submittedName>
        <fullName evidence="2">Uncharacterized protein</fullName>
    </submittedName>
</protein>
<dbReference type="EMBL" id="BGPR01028242">
    <property type="protein sequence ID" value="GBN99286.1"/>
    <property type="molecule type" value="Genomic_DNA"/>
</dbReference>
<evidence type="ECO:0000313" key="1">
    <source>
        <dbReference type="EMBL" id="GBN99261.1"/>
    </source>
</evidence>
<reference evidence="2 3" key="1">
    <citation type="journal article" date="2019" name="Sci. Rep.">
        <title>Orb-weaving spider Araneus ventricosus genome elucidates the spidroin gene catalogue.</title>
        <authorList>
            <person name="Kono N."/>
            <person name="Nakamura H."/>
            <person name="Ohtoshi R."/>
            <person name="Moran D.A.P."/>
            <person name="Shinohara A."/>
            <person name="Yoshida Y."/>
            <person name="Fujiwara M."/>
            <person name="Mori M."/>
            <person name="Tomita M."/>
            <person name="Arakawa K."/>
        </authorList>
    </citation>
    <scope>NUCLEOTIDE SEQUENCE [LARGE SCALE GENOMIC DNA]</scope>
</reference>
<sequence length="97" mass="10922">MLFKEYSRWYYSMQSYQGRNGLMVRSQLHGPRVPGSKPDSTEDPPCIVPVVVKSDMVCQTSSPLEVAVEAWLGDGGTDSGVVLVIRLRFKIKWSFPK</sequence>
<organism evidence="2 3">
    <name type="scientific">Araneus ventricosus</name>
    <name type="common">Orbweaver spider</name>
    <name type="synonym">Epeira ventricosa</name>
    <dbReference type="NCBI Taxonomy" id="182803"/>
    <lineage>
        <taxon>Eukaryota</taxon>
        <taxon>Metazoa</taxon>
        <taxon>Ecdysozoa</taxon>
        <taxon>Arthropoda</taxon>
        <taxon>Chelicerata</taxon>
        <taxon>Arachnida</taxon>
        <taxon>Araneae</taxon>
        <taxon>Araneomorphae</taxon>
        <taxon>Entelegynae</taxon>
        <taxon>Araneoidea</taxon>
        <taxon>Araneidae</taxon>
        <taxon>Araneus</taxon>
    </lineage>
</organism>
<keyword evidence="3" id="KW-1185">Reference proteome</keyword>
<dbReference type="AlphaFoldDB" id="A0A4Y2TIK4"/>
<evidence type="ECO:0000313" key="2">
    <source>
        <dbReference type="EMBL" id="GBN99286.1"/>
    </source>
</evidence>
<evidence type="ECO:0000313" key="3">
    <source>
        <dbReference type="Proteomes" id="UP000499080"/>
    </source>
</evidence>
<dbReference type="Proteomes" id="UP000499080">
    <property type="component" value="Unassembled WGS sequence"/>
</dbReference>
<dbReference type="EMBL" id="BGPR01028229">
    <property type="protein sequence ID" value="GBN99261.1"/>
    <property type="molecule type" value="Genomic_DNA"/>
</dbReference>
<name>A0A4Y2TIK4_ARAVE</name>
<comment type="caution">
    <text evidence="2">The sequence shown here is derived from an EMBL/GenBank/DDBJ whole genome shotgun (WGS) entry which is preliminary data.</text>
</comment>